<accession>A0A375IRU6</accession>
<proteinExistence type="predicted"/>
<name>A0A375IRU6_9BURK</name>
<feature type="compositionally biased region" description="Pro residues" evidence="1">
    <location>
        <begin position="38"/>
        <end position="50"/>
    </location>
</feature>
<dbReference type="Proteomes" id="UP000255505">
    <property type="component" value="Plasmid II"/>
</dbReference>
<gene>
    <name evidence="2" type="ORF">CT19425_MP80460</name>
</gene>
<reference evidence="2 3" key="1">
    <citation type="submission" date="2018-01" db="EMBL/GenBank/DDBJ databases">
        <authorList>
            <person name="Gaut B.S."/>
            <person name="Morton B.R."/>
            <person name="Clegg M.T."/>
            <person name="Duvall M.R."/>
        </authorList>
    </citation>
    <scope>NUCLEOTIDE SEQUENCE [LARGE SCALE GENOMIC DNA]</scope>
    <source>
        <strain evidence="2">Cupriavidus taiwanensis LMG 19425</strain>
        <plasmid evidence="3">Plasmid ii</plasmid>
    </source>
</reference>
<protein>
    <submittedName>
        <fullName evidence="2">Uncharacterized protein</fullName>
    </submittedName>
</protein>
<sequence>MGGYGATLSRQWGDGYAPGAGATFEAKFRKFQQLIAEPPQPAPLQPPTLPSPAAAAQRFPSRQTQHNDIQIFEIKKDRQS</sequence>
<evidence type="ECO:0000256" key="1">
    <source>
        <dbReference type="SAM" id="MobiDB-lite"/>
    </source>
</evidence>
<keyword evidence="2" id="KW-0614">Plasmid</keyword>
<evidence type="ECO:0000313" key="2">
    <source>
        <dbReference type="EMBL" id="SPK76831.1"/>
    </source>
</evidence>
<evidence type="ECO:0000313" key="3">
    <source>
        <dbReference type="Proteomes" id="UP000255505"/>
    </source>
</evidence>
<dbReference type="EMBL" id="LT991977">
    <property type="protein sequence ID" value="SPK76831.1"/>
    <property type="molecule type" value="Genomic_DNA"/>
</dbReference>
<dbReference type="AlphaFoldDB" id="A0A375IRU6"/>
<organism evidence="2 3">
    <name type="scientific">Cupriavidus taiwanensis</name>
    <dbReference type="NCBI Taxonomy" id="164546"/>
    <lineage>
        <taxon>Bacteria</taxon>
        <taxon>Pseudomonadati</taxon>
        <taxon>Pseudomonadota</taxon>
        <taxon>Betaproteobacteria</taxon>
        <taxon>Burkholderiales</taxon>
        <taxon>Burkholderiaceae</taxon>
        <taxon>Cupriavidus</taxon>
    </lineage>
</organism>
<geneLocation type="plasmid" evidence="2">
    <name>II</name>
</geneLocation>
<feature type="region of interest" description="Disordered" evidence="1">
    <location>
        <begin position="37"/>
        <end position="80"/>
    </location>
</feature>